<proteinExistence type="predicted"/>
<evidence type="ECO:0000259" key="2">
    <source>
        <dbReference type="Pfam" id="PF03465"/>
    </source>
</evidence>
<reference evidence="3 4" key="1">
    <citation type="journal article" date="2018" name="PLoS ONE">
        <title>The draft genome of Kipferlia bialata reveals reductive genome evolution in fornicate parasites.</title>
        <authorList>
            <person name="Tanifuji G."/>
            <person name="Takabayashi S."/>
            <person name="Kume K."/>
            <person name="Takagi M."/>
            <person name="Nakayama T."/>
            <person name="Kamikawa R."/>
            <person name="Inagaki Y."/>
            <person name="Hashimoto T."/>
        </authorList>
    </citation>
    <scope>NUCLEOTIDE SEQUENCE [LARGE SCALE GENOMIC DNA]</scope>
    <source>
        <strain evidence="3">NY0173</strain>
    </source>
</reference>
<keyword evidence="4" id="KW-1185">Reference proteome</keyword>
<dbReference type="Pfam" id="PF03464">
    <property type="entry name" value="eRF1_2"/>
    <property type="match status" value="1"/>
</dbReference>
<feature type="non-terminal residue" evidence="3">
    <location>
        <position position="1"/>
    </location>
</feature>
<dbReference type="InterPro" id="IPR005142">
    <property type="entry name" value="eRF1_3"/>
</dbReference>
<dbReference type="InterPro" id="IPR004403">
    <property type="entry name" value="Peptide_chain-rel_eRF1/aRF1"/>
</dbReference>
<feature type="domain" description="eRF1" evidence="2">
    <location>
        <begin position="95"/>
        <end position="230"/>
    </location>
</feature>
<dbReference type="OrthoDB" id="10254527at2759"/>
<dbReference type="InterPro" id="IPR005141">
    <property type="entry name" value="eRF1_2"/>
</dbReference>
<evidence type="ECO:0000313" key="3">
    <source>
        <dbReference type="EMBL" id="GIQ87610.1"/>
    </source>
</evidence>
<name>A0A9K3D4P0_9EUKA</name>
<dbReference type="GO" id="GO:0003747">
    <property type="term" value="F:translation release factor activity"/>
    <property type="evidence" value="ECO:0007669"/>
    <property type="project" value="InterPro"/>
</dbReference>
<organism evidence="3 4">
    <name type="scientific">Kipferlia bialata</name>
    <dbReference type="NCBI Taxonomy" id="797122"/>
    <lineage>
        <taxon>Eukaryota</taxon>
        <taxon>Metamonada</taxon>
        <taxon>Carpediemonas-like organisms</taxon>
        <taxon>Kipferlia</taxon>
    </lineage>
</organism>
<dbReference type="Gene3D" id="3.30.1330.30">
    <property type="match status" value="1"/>
</dbReference>
<dbReference type="InterPro" id="IPR042226">
    <property type="entry name" value="eFR1_2_sf"/>
</dbReference>
<protein>
    <submittedName>
        <fullName evidence="3">Peptide chain release factor eRF1/aRF1</fullName>
    </submittedName>
</protein>
<sequence length="250" mass="27797">ARFGKIRLEKRAHYAKKVAEIANSLYIDLTTNKPNVKGLILAGSAGFKTVLAGHESFDARLQNIVLQTLDISYGQEEGLKQAIKLAQGCLTDCKFVQEQRLLNTYMDEIRQDTGCFCFGVRDTLNCLEMGAVQLLIVFEDLSSLRVVTRNPQGLEDVHVVEPDQLHTVPKKDKETDQDLEIISNELLVEYLALNYKSFGTTIEFVSDKSAEGSQFCSGFGGIGGILRYPIDMAALDPMDSSEMDDLDDFI</sequence>
<dbReference type="Pfam" id="PF03465">
    <property type="entry name" value="eRF1_3"/>
    <property type="match status" value="1"/>
</dbReference>
<dbReference type="AlphaFoldDB" id="A0A9K3D4P0"/>
<dbReference type="InterPro" id="IPR029064">
    <property type="entry name" value="Ribosomal_eL30-like_sf"/>
</dbReference>
<evidence type="ECO:0000259" key="1">
    <source>
        <dbReference type="Pfam" id="PF03464"/>
    </source>
</evidence>
<dbReference type="SUPFAM" id="SSF55315">
    <property type="entry name" value="L30e-like"/>
    <property type="match status" value="1"/>
</dbReference>
<dbReference type="FunFam" id="3.30.1330.30:FF:000032">
    <property type="entry name" value="Eukaryotic peptide chain release factor subunit 1"/>
    <property type="match status" value="1"/>
</dbReference>
<accession>A0A9K3D4P0</accession>
<dbReference type="SUPFAM" id="SSF53137">
    <property type="entry name" value="Translational machinery components"/>
    <property type="match status" value="1"/>
</dbReference>
<dbReference type="EMBL" id="BDIP01003363">
    <property type="protein sequence ID" value="GIQ87610.1"/>
    <property type="molecule type" value="Genomic_DNA"/>
</dbReference>
<feature type="domain" description="eRF1" evidence="1">
    <location>
        <begin position="2"/>
        <end position="91"/>
    </location>
</feature>
<comment type="caution">
    <text evidence="3">The sequence shown here is derived from an EMBL/GenBank/DDBJ whole genome shotgun (WGS) entry which is preliminary data.</text>
</comment>
<dbReference type="Gene3D" id="3.30.420.60">
    <property type="entry name" value="eRF1 domain 2"/>
    <property type="match status" value="1"/>
</dbReference>
<gene>
    <name evidence="3" type="ORF">KIPB_009684</name>
</gene>
<dbReference type="PANTHER" id="PTHR10113">
    <property type="entry name" value="PEPTIDE CHAIN RELEASE FACTOR SUBUNIT 1"/>
    <property type="match status" value="1"/>
</dbReference>
<evidence type="ECO:0000313" key="4">
    <source>
        <dbReference type="Proteomes" id="UP000265618"/>
    </source>
</evidence>
<dbReference type="Proteomes" id="UP000265618">
    <property type="component" value="Unassembled WGS sequence"/>
</dbReference>